<keyword evidence="3" id="KW-0805">Transcription regulation</keyword>
<geneLocation type="plasmid" evidence="7 8">
    <name>p2-125</name>
</geneLocation>
<evidence type="ECO:0000256" key="2">
    <source>
        <dbReference type="ARBA" id="ARBA00022491"/>
    </source>
</evidence>
<gene>
    <name evidence="7" type="ORF">EGO53_28975</name>
</gene>
<evidence type="ECO:0000256" key="1">
    <source>
        <dbReference type="ARBA" id="ARBA00009437"/>
    </source>
</evidence>
<dbReference type="AlphaFoldDB" id="A0A515D5Y8"/>
<evidence type="ECO:0000256" key="5">
    <source>
        <dbReference type="ARBA" id="ARBA00023163"/>
    </source>
</evidence>
<comment type="similarity">
    <text evidence="1">Belongs to the LysR transcriptional regulatory family.</text>
</comment>
<dbReference type="GO" id="GO:0006351">
    <property type="term" value="P:DNA-templated transcription"/>
    <property type="evidence" value="ECO:0007669"/>
    <property type="project" value="TreeGrafter"/>
</dbReference>
<evidence type="ECO:0000313" key="8">
    <source>
        <dbReference type="Proteomes" id="UP000317572"/>
    </source>
</evidence>
<dbReference type="GO" id="GO:0003700">
    <property type="term" value="F:DNA-binding transcription factor activity"/>
    <property type="evidence" value="ECO:0007669"/>
    <property type="project" value="InterPro"/>
</dbReference>
<dbReference type="PROSITE" id="PS50931">
    <property type="entry name" value="HTH_LYSR"/>
    <property type="match status" value="1"/>
</dbReference>
<dbReference type="GO" id="GO:0043565">
    <property type="term" value="F:sequence-specific DNA binding"/>
    <property type="evidence" value="ECO:0007669"/>
    <property type="project" value="TreeGrafter"/>
</dbReference>
<dbReference type="Proteomes" id="UP000317572">
    <property type="component" value="Plasmid p2-125"/>
</dbReference>
<dbReference type="FunFam" id="1.10.10.10:FF:000001">
    <property type="entry name" value="LysR family transcriptional regulator"/>
    <property type="match status" value="1"/>
</dbReference>
<dbReference type="InterPro" id="IPR036390">
    <property type="entry name" value="WH_DNA-bd_sf"/>
</dbReference>
<sequence>MIDRTNHLIGDWLIYIRVLDCKSFSAAADTLNRSVSAVSKSVAKLENTLNTQLIRRDARNFEITPAGQVTYEKAQEICRAYRELVTELQNPSSQIQGTLRILCPTVLSDSIIPSWIMDYTNSNPMAVINIQSREGGSFSTSSLKFDDLVIKSGYMDSPDLVHKKINPVPFGIYASPDYLSSRQIVHPDELVACSILKLQHPSLSGPLTLMGKDGDSVHIAETQPIFSSNNIGSLIQMATEGGGICIALPTWTVKQHLEDGRLQTVLPEWTLPELPSYLVWRYRSNYSMLFSDFISFIENKWNHFFSL</sequence>
<dbReference type="InterPro" id="IPR036388">
    <property type="entry name" value="WH-like_DNA-bd_sf"/>
</dbReference>
<keyword evidence="4" id="KW-0238">DNA-binding</keyword>
<feature type="domain" description="HTH lysR-type" evidence="6">
    <location>
        <begin position="14"/>
        <end position="64"/>
    </location>
</feature>
<dbReference type="EMBL" id="CP033895">
    <property type="protein sequence ID" value="QDL35808.1"/>
    <property type="molecule type" value="Genomic_DNA"/>
</dbReference>
<evidence type="ECO:0000256" key="3">
    <source>
        <dbReference type="ARBA" id="ARBA00023015"/>
    </source>
</evidence>
<dbReference type="Pfam" id="PF00126">
    <property type="entry name" value="HTH_1"/>
    <property type="match status" value="1"/>
</dbReference>
<keyword evidence="7" id="KW-0614">Plasmid</keyword>
<dbReference type="InterPro" id="IPR058163">
    <property type="entry name" value="LysR-type_TF_proteobact-type"/>
</dbReference>
<dbReference type="Gene3D" id="1.10.10.10">
    <property type="entry name" value="Winged helix-like DNA-binding domain superfamily/Winged helix DNA-binding domain"/>
    <property type="match status" value="1"/>
</dbReference>
<keyword evidence="2" id="KW-0678">Repressor</keyword>
<dbReference type="PANTHER" id="PTHR30537">
    <property type="entry name" value="HTH-TYPE TRANSCRIPTIONAL REGULATOR"/>
    <property type="match status" value="1"/>
</dbReference>
<dbReference type="SUPFAM" id="SSF46785">
    <property type="entry name" value="Winged helix' DNA-binding domain"/>
    <property type="match status" value="1"/>
</dbReference>
<name>A0A515D5Y8_SERLI</name>
<dbReference type="RefSeq" id="WP_142816649.1">
    <property type="nucleotide sequence ID" value="NZ_CP033895.1"/>
</dbReference>
<dbReference type="InterPro" id="IPR000847">
    <property type="entry name" value="LysR_HTH_N"/>
</dbReference>
<dbReference type="InterPro" id="IPR005119">
    <property type="entry name" value="LysR_subst-bd"/>
</dbReference>
<proteinExistence type="inferred from homology"/>
<evidence type="ECO:0000256" key="4">
    <source>
        <dbReference type="ARBA" id="ARBA00023125"/>
    </source>
</evidence>
<accession>A0A515D5Y8</accession>
<evidence type="ECO:0000313" key="7">
    <source>
        <dbReference type="EMBL" id="QDL35808.1"/>
    </source>
</evidence>
<dbReference type="Gene3D" id="3.40.190.290">
    <property type="match status" value="1"/>
</dbReference>
<dbReference type="PANTHER" id="PTHR30537:SF21">
    <property type="entry name" value="HTH-TYPE TRANSCRIPTIONAL REGULATOR SINR-RELATED"/>
    <property type="match status" value="1"/>
</dbReference>
<keyword evidence="5" id="KW-0804">Transcription</keyword>
<dbReference type="SUPFAM" id="SSF53850">
    <property type="entry name" value="Periplasmic binding protein-like II"/>
    <property type="match status" value="1"/>
</dbReference>
<reference evidence="7 8" key="1">
    <citation type="submission" date="2018-11" db="EMBL/GenBank/DDBJ databases">
        <title>The first complete genome of Serratia liquefaciens isolated from metalophyte plant revel distinctness adaptive mechanisms in an extreme habitat.</title>
        <authorList>
            <person name="Caneschi W.L."/>
            <person name="Sanchez A.B."/>
            <person name="Felestrino E.B."/>
            <person name="Assis R.A.B."/>
            <person name="Lemes C.G.C."/>
            <person name="Cordeiro I.F."/>
            <person name="Fonseca N.P."/>
            <person name="Villa M."/>
            <person name="Vieira I.T."/>
            <person name="Moraes L.A."/>
            <person name="Kamino L.H.Y."/>
            <person name="do Carmo F."/>
            <person name="Garcia C.M."/>
            <person name="Almeida N.F."/>
            <person name="Silva R.S."/>
            <person name="Ferro J.A."/>
            <person name="Ferro M.I.T."/>
            <person name="Varani A.M."/>
            <person name="Ferreira R.M."/>
            <person name="dos Santos V.L."/>
            <person name="Silva U.C."/>
            <person name="Setubal J.C."/>
            <person name="Moreira L.M."/>
        </authorList>
    </citation>
    <scope>NUCLEOTIDE SEQUENCE [LARGE SCALE GENOMIC DNA]</scope>
    <source>
        <strain evidence="7 8">FG3</strain>
        <plasmid evidence="7 8">p2-125</plasmid>
    </source>
</reference>
<protein>
    <submittedName>
        <fullName evidence="7">LysR family transcriptional regulator</fullName>
    </submittedName>
</protein>
<organism evidence="7 8">
    <name type="scientific">Serratia liquefaciens</name>
    <dbReference type="NCBI Taxonomy" id="614"/>
    <lineage>
        <taxon>Bacteria</taxon>
        <taxon>Pseudomonadati</taxon>
        <taxon>Pseudomonadota</taxon>
        <taxon>Gammaproteobacteria</taxon>
        <taxon>Enterobacterales</taxon>
        <taxon>Yersiniaceae</taxon>
        <taxon>Serratia</taxon>
    </lineage>
</organism>
<evidence type="ECO:0000259" key="6">
    <source>
        <dbReference type="PROSITE" id="PS50931"/>
    </source>
</evidence>
<dbReference type="Pfam" id="PF03466">
    <property type="entry name" value="LysR_substrate"/>
    <property type="match status" value="1"/>
</dbReference>